<comment type="caution">
    <text evidence="4">The sequence shown here is derived from an EMBL/GenBank/DDBJ whole genome shotgun (WGS) entry which is preliminary data.</text>
</comment>
<dbReference type="AlphaFoldDB" id="A0A9D1M729"/>
<proteinExistence type="predicted"/>
<evidence type="ECO:0000256" key="1">
    <source>
        <dbReference type="ARBA" id="ARBA00022679"/>
    </source>
</evidence>
<dbReference type="PROSITE" id="PS51186">
    <property type="entry name" value="GNAT"/>
    <property type="match status" value="1"/>
</dbReference>
<dbReference type="EMBL" id="DVNA01000072">
    <property type="protein sequence ID" value="HIU54795.1"/>
    <property type="molecule type" value="Genomic_DNA"/>
</dbReference>
<dbReference type="Gene3D" id="3.40.630.30">
    <property type="match status" value="1"/>
</dbReference>
<reference evidence="4" key="2">
    <citation type="journal article" date="2021" name="PeerJ">
        <title>Extensive microbial diversity within the chicken gut microbiome revealed by metagenomics and culture.</title>
        <authorList>
            <person name="Gilroy R."/>
            <person name="Ravi A."/>
            <person name="Getino M."/>
            <person name="Pursley I."/>
            <person name="Horton D.L."/>
            <person name="Alikhan N.F."/>
            <person name="Baker D."/>
            <person name="Gharbi K."/>
            <person name="Hall N."/>
            <person name="Watson M."/>
            <person name="Adriaenssens E.M."/>
            <person name="Foster-Nyarko E."/>
            <person name="Jarju S."/>
            <person name="Secka A."/>
            <person name="Antonio M."/>
            <person name="Oren A."/>
            <person name="Chaudhuri R.R."/>
            <person name="La Ragione R."/>
            <person name="Hildebrand F."/>
            <person name="Pallen M.J."/>
        </authorList>
    </citation>
    <scope>NUCLEOTIDE SEQUENCE</scope>
    <source>
        <strain evidence="4">CHK158-818</strain>
    </source>
</reference>
<dbReference type="Proteomes" id="UP000824112">
    <property type="component" value="Unassembled WGS sequence"/>
</dbReference>
<dbReference type="InterPro" id="IPR000182">
    <property type="entry name" value="GNAT_dom"/>
</dbReference>
<organism evidence="4 5">
    <name type="scientific">Candidatus Gallibacteroides avistercoris</name>
    <dbReference type="NCBI Taxonomy" id="2840833"/>
    <lineage>
        <taxon>Bacteria</taxon>
        <taxon>Pseudomonadati</taxon>
        <taxon>Bacteroidota</taxon>
        <taxon>Bacteroidia</taxon>
        <taxon>Bacteroidales</taxon>
        <taxon>Bacteroidaceae</taxon>
        <taxon>Bacteroidaceae incertae sedis</taxon>
        <taxon>Candidatus Gallibacteroides</taxon>
    </lineage>
</organism>
<name>A0A9D1M729_9BACT</name>
<sequence>MDIHLTAITEADFSFVKRIYDYYTLHTTVVYFIEPVPLEEIRRMVPVGDRHYRSFLICGADGERYGFCYFSQFKEKPAFRISVEVTIYLVPECCGKGIGRQALLLLEPYIQEGGFSNAVALISAENEASIRLFEKCGYLCCAEIRDVAEKFGKKLTLKMYQKLFS</sequence>
<gene>
    <name evidence="4" type="ORF">IAB03_03190</name>
</gene>
<keyword evidence="2" id="KW-0012">Acyltransferase</keyword>
<feature type="domain" description="N-acetyltransferase" evidence="3">
    <location>
        <begin position="3"/>
        <end position="158"/>
    </location>
</feature>
<evidence type="ECO:0000256" key="2">
    <source>
        <dbReference type="ARBA" id="ARBA00023315"/>
    </source>
</evidence>
<dbReference type="Pfam" id="PF13302">
    <property type="entry name" value="Acetyltransf_3"/>
    <property type="match status" value="1"/>
</dbReference>
<reference evidence="4" key="1">
    <citation type="submission" date="2020-10" db="EMBL/GenBank/DDBJ databases">
        <authorList>
            <person name="Gilroy R."/>
        </authorList>
    </citation>
    <scope>NUCLEOTIDE SEQUENCE</scope>
    <source>
        <strain evidence="4">CHK158-818</strain>
    </source>
</reference>
<dbReference type="PANTHER" id="PTHR43072">
    <property type="entry name" value="N-ACETYLTRANSFERASE"/>
    <property type="match status" value="1"/>
</dbReference>
<evidence type="ECO:0000313" key="4">
    <source>
        <dbReference type="EMBL" id="HIU54795.1"/>
    </source>
</evidence>
<evidence type="ECO:0000313" key="5">
    <source>
        <dbReference type="Proteomes" id="UP000824112"/>
    </source>
</evidence>
<dbReference type="SUPFAM" id="SSF55729">
    <property type="entry name" value="Acyl-CoA N-acyltransferases (Nat)"/>
    <property type="match status" value="1"/>
</dbReference>
<accession>A0A9D1M729</accession>
<dbReference type="InterPro" id="IPR016181">
    <property type="entry name" value="Acyl_CoA_acyltransferase"/>
</dbReference>
<keyword evidence="1" id="KW-0808">Transferase</keyword>
<dbReference type="PANTHER" id="PTHR43072:SF23">
    <property type="entry name" value="UPF0039 PROTEIN C11D3.02C"/>
    <property type="match status" value="1"/>
</dbReference>
<dbReference type="GO" id="GO:0016747">
    <property type="term" value="F:acyltransferase activity, transferring groups other than amino-acyl groups"/>
    <property type="evidence" value="ECO:0007669"/>
    <property type="project" value="InterPro"/>
</dbReference>
<protein>
    <submittedName>
        <fullName evidence="4">N-acetyltransferase</fullName>
    </submittedName>
</protein>
<evidence type="ECO:0000259" key="3">
    <source>
        <dbReference type="PROSITE" id="PS51186"/>
    </source>
</evidence>